<evidence type="ECO:0000256" key="1">
    <source>
        <dbReference type="SAM" id="MobiDB-lite"/>
    </source>
</evidence>
<gene>
    <name evidence="3" type="ORF">GCM10010307_79770</name>
</gene>
<comment type="caution">
    <text evidence="3">The sequence shown here is derived from an EMBL/GenBank/DDBJ whole genome shotgun (WGS) entry which is preliminary data.</text>
</comment>
<evidence type="ECO:0000313" key="3">
    <source>
        <dbReference type="EMBL" id="GAA2661480.1"/>
    </source>
</evidence>
<evidence type="ECO:0000313" key="4">
    <source>
        <dbReference type="Proteomes" id="UP001500151"/>
    </source>
</evidence>
<dbReference type="EMBL" id="BAAASJ010000120">
    <property type="protein sequence ID" value="GAA2661480.1"/>
    <property type="molecule type" value="Genomic_DNA"/>
</dbReference>
<keyword evidence="2" id="KW-0812">Transmembrane</keyword>
<feature type="region of interest" description="Disordered" evidence="1">
    <location>
        <begin position="305"/>
        <end position="324"/>
    </location>
</feature>
<keyword evidence="2" id="KW-1133">Transmembrane helix</keyword>
<reference evidence="4" key="1">
    <citation type="journal article" date="2019" name="Int. J. Syst. Evol. Microbiol.">
        <title>The Global Catalogue of Microorganisms (GCM) 10K type strain sequencing project: providing services to taxonomists for standard genome sequencing and annotation.</title>
        <authorList>
            <consortium name="The Broad Institute Genomics Platform"/>
            <consortium name="The Broad Institute Genome Sequencing Center for Infectious Disease"/>
            <person name="Wu L."/>
            <person name="Ma J."/>
        </authorList>
    </citation>
    <scope>NUCLEOTIDE SEQUENCE [LARGE SCALE GENOMIC DNA]</scope>
    <source>
        <strain evidence="4">JCM 4524</strain>
    </source>
</reference>
<protein>
    <submittedName>
        <fullName evidence="3">Uncharacterized protein</fullName>
    </submittedName>
</protein>
<evidence type="ECO:0000256" key="2">
    <source>
        <dbReference type="SAM" id="Phobius"/>
    </source>
</evidence>
<organism evidence="3 4">
    <name type="scientific">Streptomyces vastus</name>
    <dbReference type="NCBI Taxonomy" id="285451"/>
    <lineage>
        <taxon>Bacteria</taxon>
        <taxon>Bacillati</taxon>
        <taxon>Actinomycetota</taxon>
        <taxon>Actinomycetes</taxon>
        <taxon>Kitasatosporales</taxon>
        <taxon>Streptomycetaceae</taxon>
        <taxon>Streptomyces</taxon>
    </lineage>
</organism>
<dbReference type="Proteomes" id="UP001500151">
    <property type="component" value="Unassembled WGS sequence"/>
</dbReference>
<keyword evidence="2" id="KW-0472">Membrane</keyword>
<feature type="transmembrane region" description="Helical" evidence="2">
    <location>
        <begin position="106"/>
        <end position="129"/>
    </location>
</feature>
<name>A0ABP6E9E4_9ACTN</name>
<dbReference type="RefSeq" id="WP_344396336.1">
    <property type="nucleotide sequence ID" value="NZ_BAAASJ010000120.1"/>
</dbReference>
<proteinExistence type="predicted"/>
<keyword evidence="4" id="KW-1185">Reference proteome</keyword>
<feature type="transmembrane region" description="Helical" evidence="2">
    <location>
        <begin position="34"/>
        <end position="59"/>
    </location>
</feature>
<sequence length="967" mass="104934">MAAARRAVVVWAVLSAGWIGAVMRWDGLARDPGMWGTICLGVAAMLATLLVFVVTLAPLMVQMHFRHTAGLAATVLDRAAIAYGACFISGTLLPVLAAAAPSRAGTLAVIAGLMPVLGSLVPAVLFFAARLRSGWLLQRRVARAEALLRDRRSNRRSFRFEREALDACHSATWAIRLVMKHAGDSWDDQGAARSSAVQLLQAAVAADTLATRRFVTDEILAFTWLGSDQHSASVRRDVAYVLEATVKSARPETGRYIVEGVLAAFRALGEGSDVTPAEREELAGAAKRVTVACLAVIAPSARPHDTRYRVPRSSDPGSSAREPMPFDRHHDAIVAWRVLQSGVATIRELVGPPNRLLDDSRFAHTQANTFAAGCRLLAELAQELQDKHVWVDHDEIIECLAGWLNHRLGDGSRRVDDLIETGPQPFPYAVELQAAADAMADIAVSAYNTGFDHVTRSALATLVGHADRALTRDSVAVVLAARSLARAQTELFGRGDTEIRDLAAHARAVDLCTSLQGENRQLLASALAFSTAAEESSGPDSLRRSTSHVRAMEQVVQWALRPLFRSCSGYGQLALAIARTAQSVRCPSPSFPVYRSRGTSELPDTDAMALWREGHAFDHGRAYGLDSDLRIALIQAMWPSEGTEAGLEVFRAGVRWRAALEAAGAGVEDSDGSHGVLTDLAGPGMSFEVRFSRQAAAFGRRVEAWTKAPWCTTGVVTPLSHIPDGDGLVFIPEATDDAATSLGLLVRRHRATRQQQVSDSEFGELSETEMRAVGLLWGTWPPPEGCPNDPWDEPEWSRPKTISYRLERFRSERERGRYQTDELGIDRIYHARTSGKERIVITEPDGSSRLLCGVDTEREPFSLAYGGTGEAVLARRLTADALGSLALCPACHGGSAPDWMPGWCRTCRGLRTHPDLGRTEQAVASAVARAANGRVEWNISRSDILDAIASMEGRPDLRDAEPQRIDH</sequence>
<accession>A0ABP6E9E4</accession>